<feature type="compositionally biased region" description="Basic and acidic residues" evidence="1">
    <location>
        <begin position="60"/>
        <end position="89"/>
    </location>
</feature>
<dbReference type="AlphaFoldDB" id="A0A0N4U0D8"/>
<sequence>MLVALIKMALMRKSVMKKNRKNNGCDKGSRGYFDGDGKESNGNSFTEDGFNESSFGENSIDERSSDEPGFEEKEYDKKLLKEDGIEERS</sequence>
<proteinExistence type="predicted"/>
<protein>
    <submittedName>
        <fullName evidence="2 5">Uncharacterized protein</fullName>
    </submittedName>
</protein>
<organism evidence="3 5">
    <name type="scientific">Dracunculus medinensis</name>
    <name type="common">Guinea worm</name>
    <dbReference type="NCBI Taxonomy" id="318479"/>
    <lineage>
        <taxon>Eukaryota</taxon>
        <taxon>Metazoa</taxon>
        <taxon>Ecdysozoa</taxon>
        <taxon>Nematoda</taxon>
        <taxon>Chromadorea</taxon>
        <taxon>Rhabditida</taxon>
        <taxon>Spirurina</taxon>
        <taxon>Dracunculoidea</taxon>
        <taxon>Dracunculidae</taxon>
        <taxon>Dracunculus</taxon>
    </lineage>
</organism>
<feature type="compositionally biased region" description="Polar residues" evidence="1">
    <location>
        <begin position="40"/>
        <end position="57"/>
    </location>
</feature>
<dbReference type="Proteomes" id="UP000038040">
    <property type="component" value="Unplaced"/>
</dbReference>
<dbReference type="EMBL" id="UYYG01001150">
    <property type="protein sequence ID" value="VDN54400.1"/>
    <property type="molecule type" value="Genomic_DNA"/>
</dbReference>
<gene>
    <name evidence="2" type="ORF">DME_LOCUS4373</name>
</gene>
<evidence type="ECO:0000256" key="1">
    <source>
        <dbReference type="SAM" id="MobiDB-lite"/>
    </source>
</evidence>
<feature type="compositionally biased region" description="Basic and acidic residues" evidence="1">
    <location>
        <begin position="23"/>
        <end position="39"/>
    </location>
</feature>
<evidence type="ECO:0000313" key="2">
    <source>
        <dbReference type="EMBL" id="VDN54400.1"/>
    </source>
</evidence>
<reference evidence="5" key="1">
    <citation type="submission" date="2017-02" db="UniProtKB">
        <authorList>
            <consortium name="WormBaseParasite"/>
        </authorList>
    </citation>
    <scope>IDENTIFICATION</scope>
</reference>
<evidence type="ECO:0000313" key="5">
    <source>
        <dbReference type="WBParaSite" id="DME_0000001301-mRNA-1"/>
    </source>
</evidence>
<accession>A0A0N4U0D8</accession>
<dbReference type="WBParaSite" id="DME_0000001301-mRNA-1">
    <property type="protein sequence ID" value="DME_0000001301-mRNA-1"/>
    <property type="gene ID" value="DME_0000001301"/>
</dbReference>
<keyword evidence="4" id="KW-1185">Reference proteome</keyword>
<evidence type="ECO:0000313" key="4">
    <source>
        <dbReference type="Proteomes" id="UP000274756"/>
    </source>
</evidence>
<reference evidence="2 4" key="2">
    <citation type="submission" date="2018-11" db="EMBL/GenBank/DDBJ databases">
        <authorList>
            <consortium name="Pathogen Informatics"/>
        </authorList>
    </citation>
    <scope>NUCLEOTIDE SEQUENCE [LARGE SCALE GENOMIC DNA]</scope>
</reference>
<evidence type="ECO:0000313" key="3">
    <source>
        <dbReference type="Proteomes" id="UP000038040"/>
    </source>
</evidence>
<name>A0A0N4U0D8_DRAME</name>
<dbReference type="Proteomes" id="UP000274756">
    <property type="component" value="Unassembled WGS sequence"/>
</dbReference>
<feature type="region of interest" description="Disordered" evidence="1">
    <location>
        <begin position="17"/>
        <end position="89"/>
    </location>
</feature>